<organism evidence="2 3">
    <name type="scientific">Streptomyces nojiriensis</name>
    <dbReference type="NCBI Taxonomy" id="66374"/>
    <lineage>
        <taxon>Bacteria</taxon>
        <taxon>Bacillati</taxon>
        <taxon>Actinomycetota</taxon>
        <taxon>Actinomycetes</taxon>
        <taxon>Kitasatosporales</taxon>
        <taxon>Streptomycetaceae</taxon>
        <taxon>Streptomyces</taxon>
    </lineage>
</organism>
<sequence>MADRHTGGNAWDPAFPDKLGRKFTHTIVLAFYSGYTWRMRSAEDCALHPARCSEKPTGPEGDGRDPSTAGAPTTAPPSPSTAAACGSPPQPRRRPLRFRPRRRPLGHPQIVGGGAVKPMDEAVAVAVDHDNKPYVMYRR</sequence>
<accession>A0ABQ3SLR2</accession>
<keyword evidence="3" id="KW-1185">Reference proteome</keyword>
<proteinExistence type="predicted"/>
<gene>
    <name evidence="2" type="ORF">Snoj_29960</name>
</gene>
<feature type="compositionally biased region" description="Basic residues" evidence="1">
    <location>
        <begin position="91"/>
        <end position="105"/>
    </location>
</feature>
<dbReference type="EMBL" id="BNEC01000005">
    <property type="protein sequence ID" value="GHI69078.1"/>
    <property type="molecule type" value="Genomic_DNA"/>
</dbReference>
<evidence type="ECO:0000256" key="1">
    <source>
        <dbReference type="SAM" id="MobiDB-lite"/>
    </source>
</evidence>
<comment type="caution">
    <text evidence="2">The sequence shown here is derived from an EMBL/GenBank/DDBJ whole genome shotgun (WGS) entry which is preliminary data.</text>
</comment>
<evidence type="ECO:0000313" key="3">
    <source>
        <dbReference type="Proteomes" id="UP000613974"/>
    </source>
</evidence>
<reference evidence="3" key="1">
    <citation type="submission" date="2023-07" db="EMBL/GenBank/DDBJ databases">
        <title>Whole genome shotgun sequence of Streptomyces nojiriensis NBRC 13794.</title>
        <authorList>
            <person name="Komaki H."/>
            <person name="Tamura T."/>
        </authorList>
    </citation>
    <scope>NUCLEOTIDE SEQUENCE [LARGE SCALE GENOMIC DNA]</scope>
    <source>
        <strain evidence="3">NBRC 13794</strain>
    </source>
</reference>
<protein>
    <submittedName>
        <fullName evidence="2">Uncharacterized protein</fullName>
    </submittedName>
</protein>
<evidence type="ECO:0000313" key="2">
    <source>
        <dbReference type="EMBL" id="GHI69078.1"/>
    </source>
</evidence>
<dbReference type="Proteomes" id="UP000613974">
    <property type="component" value="Unassembled WGS sequence"/>
</dbReference>
<name>A0ABQ3SLR2_9ACTN</name>
<feature type="region of interest" description="Disordered" evidence="1">
    <location>
        <begin position="48"/>
        <end position="114"/>
    </location>
</feature>